<dbReference type="Pfam" id="PF11392">
    <property type="entry name" value="AllH"/>
    <property type="match status" value="1"/>
</dbReference>
<proteinExistence type="predicted"/>
<organism evidence="1 2">
    <name type="scientific">Sporosarcina koreensis</name>
    <dbReference type="NCBI Taxonomy" id="334735"/>
    <lineage>
        <taxon>Bacteria</taxon>
        <taxon>Bacillati</taxon>
        <taxon>Bacillota</taxon>
        <taxon>Bacilli</taxon>
        <taxon>Bacillales</taxon>
        <taxon>Caryophanaceae</taxon>
        <taxon>Sporosarcina</taxon>
    </lineage>
</organism>
<comment type="caution">
    <text evidence="1">The sequence shown here is derived from an EMBL/GenBank/DDBJ whole genome shotgun (WGS) entry which is preliminary data.</text>
</comment>
<sequence length="318" mass="35236">MFYSIDNPGRHRDAFVLKAIAASDEVSRILKANPNGHVHSVFNTSFNLAFGGHLVHVGALGNGLAPFGIGLDQANAHLLTTLLAGDLEAVWDEASMSLLFPKGITLSLAEAKWSNHQIHPFTYNCPSLEDNFMFLANRLLQDDWSTGLAQTTEEKKRIIQYIVDPSSSTDDVSVLEKLDELKELVLHHEMDAKKVFDYWIGRGLGLTPSGDDCLTGICAVLSALEGTDQTFPQKLKPYLMEHGQKRTTYVALEYLLYATENKFHSHLLNLCYVLDKPRGPEFLKAVEEMKEIGHTSGADTVVGMLIGMKAAVIHNKER</sequence>
<evidence type="ECO:0000313" key="1">
    <source>
        <dbReference type="EMBL" id="MFC5603817.1"/>
    </source>
</evidence>
<dbReference type="EMBL" id="JBHSNP010000025">
    <property type="protein sequence ID" value="MFC5603817.1"/>
    <property type="molecule type" value="Genomic_DNA"/>
</dbReference>
<dbReference type="InterPro" id="IPR021530">
    <property type="entry name" value="AllH-like"/>
</dbReference>
<accession>A0ABW0TYH6</accession>
<dbReference type="RefSeq" id="WP_381444910.1">
    <property type="nucleotide sequence ID" value="NZ_JBHSNP010000025.1"/>
</dbReference>
<dbReference type="Proteomes" id="UP001596071">
    <property type="component" value="Unassembled WGS sequence"/>
</dbReference>
<reference evidence="2" key="1">
    <citation type="journal article" date="2019" name="Int. J. Syst. Evol. Microbiol.">
        <title>The Global Catalogue of Microorganisms (GCM) 10K type strain sequencing project: providing services to taxonomists for standard genome sequencing and annotation.</title>
        <authorList>
            <consortium name="The Broad Institute Genomics Platform"/>
            <consortium name="The Broad Institute Genome Sequencing Center for Infectious Disease"/>
            <person name="Wu L."/>
            <person name="Ma J."/>
        </authorList>
    </citation>
    <scope>NUCLEOTIDE SEQUENCE [LARGE SCALE GENOMIC DNA]</scope>
    <source>
        <strain evidence="2">KACC 11299</strain>
    </source>
</reference>
<name>A0ABW0TYH6_9BACL</name>
<protein>
    <submittedName>
        <fullName evidence="1">DUF2877 domain-containing protein</fullName>
    </submittedName>
</protein>
<keyword evidence="2" id="KW-1185">Reference proteome</keyword>
<gene>
    <name evidence="1" type="ORF">ACFPTP_11350</name>
</gene>
<evidence type="ECO:0000313" key="2">
    <source>
        <dbReference type="Proteomes" id="UP001596071"/>
    </source>
</evidence>